<dbReference type="OrthoDB" id="27226at2759"/>
<accession>A0A7R8WV03</accession>
<dbReference type="GO" id="GO:0006564">
    <property type="term" value="P:L-serine biosynthetic process"/>
    <property type="evidence" value="ECO:0007669"/>
    <property type="project" value="UniProtKB-KW"/>
</dbReference>
<evidence type="ECO:0000256" key="7">
    <source>
        <dbReference type="ARBA" id="ARBA00022723"/>
    </source>
</evidence>
<dbReference type="InterPro" id="IPR036412">
    <property type="entry name" value="HAD-like_sf"/>
</dbReference>
<dbReference type="InterPro" id="IPR023214">
    <property type="entry name" value="HAD_sf"/>
</dbReference>
<dbReference type="InterPro" id="IPR050582">
    <property type="entry name" value="HAD-like_SerB"/>
</dbReference>
<dbReference type="NCBIfam" id="TIGR00338">
    <property type="entry name" value="serB"/>
    <property type="match status" value="1"/>
</dbReference>
<keyword evidence="8" id="KW-0378">Hydrolase</keyword>
<dbReference type="EMBL" id="OB670772">
    <property type="protein sequence ID" value="CAD7235004.1"/>
    <property type="molecule type" value="Genomic_DNA"/>
</dbReference>
<dbReference type="Pfam" id="PF12710">
    <property type="entry name" value="HAD"/>
    <property type="match status" value="1"/>
</dbReference>
<name>A0A7R8WV03_9CRUS</name>
<evidence type="ECO:0000256" key="10">
    <source>
        <dbReference type="ARBA" id="ARBA00023299"/>
    </source>
</evidence>
<evidence type="ECO:0000256" key="9">
    <source>
        <dbReference type="ARBA" id="ARBA00022842"/>
    </source>
</evidence>
<evidence type="ECO:0000256" key="6">
    <source>
        <dbReference type="ARBA" id="ARBA00022605"/>
    </source>
</evidence>
<protein>
    <recommendedName>
        <fullName evidence="5">Phosphoserine phosphatase</fullName>
        <ecNumber evidence="4">3.1.3.3</ecNumber>
    </recommendedName>
    <alternativeName>
        <fullName evidence="11">O-phosphoserine phosphohydrolase</fullName>
    </alternativeName>
</protein>
<evidence type="ECO:0000256" key="5">
    <source>
        <dbReference type="ARBA" id="ARBA00015196"/>
    </source>
</evidence>
<dbReference type="InterPro" id="IPR004469">
    <property type="entry name" value="PSP"/>
</dbReference>
<comment type="similarity">
    <text evidence="3">Belongs to the HAD-like hydrolase superfamily. SerB family.</text>
</comment>
<evidence type="ECO:0000256" key="4">
    <source>
        <dbReference type="ARBA" id="ARBA00012640"/>
    </source>
</evidence>
<comment type="pathway">
    <text evidence="2">Amino-acid biosynthesis; L-serine biosynthesis; L-serine from 3-phospho-D-glycerate: step 3/3.</text>
</comment>
<evidence type="ECO:0000256" key="2">
    <source>
        <dbReference type="ARBA" id="ARBA00005135"/>
    </source>
</evidence>
<keyword evidence="10" id="KW-0718">Serine biosynthesis</keyword>
<dbReference type="CDD" id="cd07500">
    <property type="entry name" value="HAD_PSP"/>
    <property type="match status" value="1"/>
</dbReference>
<dbReference type="GO" id="GO:0005737">
    <property type="term" value="C:cytoplasm"/>
    <property type="evidence" value="ECO:0007669"/>
    <property type="project" value="TreeGrafter"/>
</dbReference>
<evidence type="ECO:0000256" key="3">
    <source>
        <dbReference type="ARBA" id="ARBA00009184"/>
    </source>
</evidence>
<dbReference type="GO" id="GO:0000287">
    <property type="term" value="F:magnesium ion binding"/>
    <property type="evidence" value="ECO:0007669"/>
    <property type="project" value="TreeGrafter"/>
</dbReference>
<dbReference type="PANTHER" id="PTHR43344:SF2">
    <property type="entry name" value="PHOSPHOSERINE PHOSPHATASE"/>
    <property type="match status" value="1"/>
</dbReference>
<keyword evidence="9" id="KW-0460">Magnesium</keyword>
<dbReference type="EC" id="3.1.3.3" evidence="4"/>
<dbReference type="PANTHER" id="PTHR43344">
    <property type="entry name" value="PHOSPHOSERINE PHOSPHATASE"/>
    <property type="match status" value="1"/>
</dbReference>
<evidence type="ECO:0000256" key="1">
    <source>
        <dbReference type="ARBA" id="ARBA00001946"/>
    </source>
</evidence>
<dbReference type="AlphaFoldDB" id="A0A7R8WV03"/>
<dbReference type="UniPathway" id="UPA00135">
    <property type="reaction ID" value="UER00198"/>
</dbReference>
<gene>
    <name evidence="12" type="ORF">CTOB1V02_LOCUS12820</name>
</gene>
<dbReference type="NCBIfam" id="TIGR01488">
    <property type="entry name" value="HAD-SF-IB"/>
    <property type="match status" value="1"/>
</dbReference>
<evidence type="ECO:0000313" key="12">
    <source>
        <dbReference type="EMBL" id="CAD7235004.1"/>
    </source>
</evidence>
<proteinExistence type="inferred from homology"/>
<sequence length="208" mass="22431">MDSTIVTSETLDELAGEAGIKDKISAITERAMRGELDFFEAIRERVGLLKGLPDAALKRTLDATEISKGAQTLIKTMNRHKATCVLVSGGFTCFTEHIANQLGFHANHGNTLGIKDNALTGEVIDPILGKEAKLKLLNDYTQKLNINLSDTVAIGDGANDLPMLAAAGLGVGYHPKPLLEESLINCIRHTDLTSLLYAQGYKEEEIAL</sequence>
<dbReference type="SUPFAM" id="SSF56784">
    <property type="entry name" value="HAD-like"/>
    <property type="match status" value="1"/>
</dbReference>
<keyword evidence="6" id="KW-0028">Amino-acid biosynthesis</keyword>
<evidence type="ECO:0000256" key="11">
    <source>
        <dbReference type="ARBA" id="ARBA00031693"/>
    </source>
</evidence>
<keyword evidence="7" id="KW-0479">Metal-binding</keyword>
<evidence type="ECO:0000256" key="8">
    <source>
        <dbReference type="ARBA" id="ARBA00022801"/>
    </source>
</evidence>
<dbReference type="Gene3D" id="3.40.50.1000">
    <property type="entry name" value="HAD superfamily/HAD-like"/>
    <property type="match status" value="1"/>
</dbReference>
<organism evidence="12">
    <name type="scientific">Cyprideis torosa</name>
    <dbReference type="NCBI Taxonomy" id="163714"/>
    <lineage>
        <taxon>Eukaryota</taxon>
        <taxon>Metazoa</taxon>
        <taxon>Ecdysozoa</taxon>
        <taxon>Arthropoda</taxon>
        <taxon>Crustacea</taxon>
        <taxon>Oligostraca</taxon>
        <taxon>Ostracoda</taxon>
        <taxon>Podocopa</taxon>
        <taxon>Podocopida</taxon>
        <taxon>Cytherocopina</taxon>
        <taxon>Cytheroidea</taxon>
        <taxon>Cytherideidae</taxon>
        <taxon>Cyprideis</taxon>
    </lineage>
</organism>
<reference evidence="12" key="1">
    <citation type="submission" date="2020-11" db="EMBL/GenBank/DDBJ databases">
        <authorList>
            <person name="Tran Van P."/>
        </authorList>
    </citation>
    <scope>NUCLEOTIDE SEQUENCE</scope>
</reference>
<dbReference type="GO" id="GO:0036424">
    <property type="term" value="F:L-phosphoserine phosphatase activity"/>
    <property type="evidence" value="ECO:0007669"/>
    <property type="project" value="InterPro"/>
</dbReference>
<comment type="cofactor">
    <cofactor evidence="1">
        <name>Mg(2+)</name>
        <dbReference type="ChEBI" id="CHEBI:18420"/>
    </cofactor>
</comment>